<evidence type="ECO:0000256" key="2">
    <source>
        <dbReference type="ARBA" id="ARBA00004496"/>
    </source>
</evidence>
<dbReference type="PANTHER" id="PTHR35259">
    <property type="entry name" value="BOMBESIN RECEPTOR-ACTIVATED PROTEIN C6ORF89"/>
    <property type="match status" value="1"/>
</dbReference>
<evidence type="ECO:0000313" key="10">
    <source>
        <dbReference type="Proteomes" id="UP001054945"/>
    </source>
</evidence>
<sequence>MGVYSEKNNNIFSDDIETLTFLLSRLSIKNEEQMKLCLKEAFDTKTSVYETPQETWHEEECLLRNPFYYELPLDCWPCEDVRTLVDLTGFPNYSSNYVLNEQPFIVRDSLQNIVSFNDLKNLYKDYNMALDQGTARFLCSEKDFCSPKDVFSDRSASRNSFQVTWKINRVAAARVVRKIFPRPYFIPNNSEVALERFLYLSGAEAPQFFLPLTDFANVWVAQGQGYRLIVLDPSVPCLSNCSTVSVLLRPRDYIIIGSSGGLVHVLQTSVKTSV</sequence>
<dbReference type="Proteomes" id="UP001054945">
    <property type="component" value="Unassembled WGS sequence"/>
</dbReference>
<evidence type="ECO:0000256" key="4">
    <source>
        <dbReference type="ARBA" id="ARBA00022692"/>
    </source>
</evidence>
<evidence type="ECO:0000256" key="6">
    <source>
        <dbReference type="ARBA" id="ARBA00022989"/>
    </source>
</evidence>
<evidence type="ECO:0000256" key="5">
    <source>
        <dbReference type="ARBA" id="ARBA00022968"/>
    </source>
</evidence>
<dbReference type="GO" id="GO:0000139">
    <property type="term" value="C:Golgi membrane"/>
    <property type="evidence" value="ECO:0007669"/>
    <property type="project" value="UniProtKB-SubCell"/>
</dbReference>
<dbReference type="InterPro" id="IPR038757">
    <property type="entry name" value="BRAP"/>
</dbReference>
<keyword evidence="10" id="KW-1185">Reference proteome</keyword>
<keyword evidence="7" id="KW-0333">Golgi apparatus</keyword>
<dbReference type="PANTHER" id="PTHR35259:SF1">
    <property type="entry name" value="BOMBESIN RECEPTOR-ACTIVATED PROTEIN C6ORF89"/>
    <property type="match status" value="1"/>
</dbReference>
<evidence type="ECO:0000313" key="9">
    <source>
        <dbReference type="EMBL" id="GIX86901.1"/>
    </source>
</evidence>
<reference evidence="9 10" key="1">
    <citation type="submission" date="2021-06" db="EMBL/GenBank/DDBJ databases">
        <title>Caerostris extrusa draft genome.</title>
        <authorList>
            <person name="Kono N."/>
            <person name="Arakawa K."/>
        </authorList>
    </citation>
    <scope>NUCLEOTIDE SEQUENCE [LARGE SCALE GENOMIC DNA]</scope>
</reference>
<dbReference type="AlphaFoldDB" id="A0AAV4NSJ9"/>
<evidence type="ECO:0000256" key="3">
    <source>
        <dbReference type="ARBA" id="ARBA00022490"/>
    </source>
</evidence>
<keyword evidence="5" id="KW-0735">Signal-anchor</keyword>
<comment type="caution">
    <text evidence="9">The sequence shown here is derived from an EMBL/GenBank/DDBJ whole genome shotgun (WGS) entry which is preliminary data.</text>
</comment>
<gene>
    <name evidence="9" type="primary">AVEN_193377_1</name>
    <name evidence="9" type="ORF">CEXT_649111</name>
</gene>
<keyword evidence="6" id="KW-1133">Transmembrane helix</keyword>
<evidence type="ECO:0000256" key="1">
    <source>
        <dbReference type="ARBA" id="ARBA00004323"/>
    </source>
</evidence>
<comment type="subcellular location">
    <subcellularLocation>
        <location evidence="2">Cytoplasm</location>
    </subcellularLocation>
    <subcellularLocation>
        <location evidence="1">Golgi apparatus membrane</location>
        <topology evidence="1">Single-pass type II membrane protein</topology>
    </subcellularLocation>
</comment>
<dbReference type="EMBL" id="BPLR01003627">
    <property type="protein sequence ID" value="GIX86901.1"/>
    <property type="molecule type" value="Genomic_DNA"/>
</dbReference>
<keyword evidence="8" id="KW-0472">Membrane</keyword>
<name>A0AAV4NSJ9_CAEEX</name>
<proteinExistence type="predicted"/>
<organism evidence="9 10">
    <name type="scientific">Caerostris extrusa</name>
    <name type="common">Bark spider</name>
    <name type="synonym">Caerostris bankana</name>
    <dbReference type="NCBI Taxonomy" id="172846"/>
    <lineage>
        <taxon>Eukaryota</taxon>
        <taxon>Metazoa</taxon>
        <taxon>Ecdysozoa</taxon>
        <taxon>Arthropoda</taxon>
        <taxon>Chelicerata</taxon>
        <taxon>Arachnida</taxon>
        <taxon>Araneae</taxon>
        <taxon>Araneomorphae</taxon>
        <taxon>Entelegynae</taxon>
        <taxon>Araneoidea</taxon>
        <taxon>Araneidae</taxon>
        <taxon>Caerostris</taxon>
    </lineage>
</organism>
<protein>
    <submittedName>
        <fullName evidence="9">Uncharacterized protein</fullName>
    </submittedName>
</protein>
<evidence type="ECO:0000256" key="7">
    <source>
        <dbReference type="ARBA" id="ARBA00023034"/>
    </source>
</evidence>
<accession>A0AAV4NSJ9</accession>
<keyword evidence="3" id="KW-0963">Cytoplasm</keyword>
<keyword evidence="4" id="KW-0812">Transmembrane</keyword>
<evidence type="ECO:0000256" key="8">
    <source>
        <dbReference type="ARBA" id="ARBA00023136"/>
    </source>
</evidence>